<dbReference type="InterPro" id="IPR029044">
    <property type="entry name" value="Nucleotide-diphossugar_trans"/>
</dbReference>
<dbReference type="OrthoDB" id="9810303at2"/>
<dbReference type="GO" id="GO:0016020">
    <property type="term" value="C:membrane"/>
    <property type="evidence" value="ECO:0007669"/>
    <property type="project" value="GOC"/>
</dbReference>
<dbReference type="InterPro" id="IPR001173">
    <property type="entry name" value="Glyco_trans_2-like"/>
</dbReference>
<gene>
    <name evidence="5" type="ORF">E5K02_00060</name>
</gene>
<evidence type="ECO:0000313" key="5">
    <source>
        <dbReference type="EMBL" id="TGE27895.1"/>
    </source>
</evidence>
<feature type="domain" description="Glycosyltransferase 2-like" evidence="4">
    <location>
        <begin position="6"/>
        <end position="169"/>
    </location>
</feature>
<dbReference type="FunFam" id="3.90.550.10:FF:000128">
    <property type="entry name" value="Glycosyl transferase family 2"/>
    <property type="match status" value="1"/>
</dbReference>
<evidence type="ECO:0000256" key="2">
    <source>
        <dbReference type="ARBA" id="ARBA00022676"/>
    </source>
</evidence>
<dbReference type="SUPFAM" id="SSF53448">
    <property type="entry name" value="Nucleotide-diphospho-sugar transferases"/>
    <property type="match status" value="1"/>
</dbReference>
<dbReference type="GO" id="GO:0009247">
    <property type="term" value="P:glycolipid biosynthetic process"/>
    <property type="evidence" value="ECO:0007669"/>
    <property type="project" value="TreeGrafter"/>
</dbReference>
<comment type="similarity">
    <text evidence="1">Belongs to the glycosyltransferase 2 family.</text>
</comment>
<dbReference type="PANTHER" id="PTHR43398">
    <property type="entry name" value="DOLICHOL-PHOSPHATE MANNOSYLTRANSFERASE SUBUNIT 1"/>
    <property type="match status" value="1"/>
</dbReference>
<dbReference type="CDD" id="cd06442">
    <property type="entry name" value="DPM1_like"/>
    <property type="match status" value="1"/>
</dbReference>
<dbReference type="Pfam" id="PF00535">
    <property type="entry name" value="Glycos_transf_2"/>
    <property type="match status" value="1"/>
</dbReference>
<sequence>MNTGLVLIPTYNERENAELIIRKVFSLPKGFDVLIIDDGSPDGTADVVRGLQQEFPDQLFLEERSGKLGLGTAYIHGFRWALQRNYQYVFEMDADFSHNPDDLLRLHDACAVEGYDMAIGSRYIQGVNVVNWPMDRVLMSWFASAYVRMVTGMPIADATAGFKCYTARVLRTIPLDRIRFVGYAFQIEMKWLAYKYGFRIKEVPIIFTDRTRGTSKMTKGIFQEALFGVVQMKLSSLFRSFERVSPAATASAVSAPAATPARESR</sequence>
<comment type="caution">
    <text evidence="5">The sequence shown here is derived from an EMBL/GenBank/DDBJ whole genome shotgun (WGS) entry which is preliminary data.</text>
</comment>
<dbReference type="EMBL" id="SRMB01000001">
    <property type="protein sequence ID" value="TGE27895.1"/>
    <property type="molecule type" value="Genomic_DNA"/>
</dbReference>
<dbReference type="InterPro" id="IPR039528">
    <property type="entry name" value="DPM1-like"/>
</dbReference>
<accession>A0A4Z0QDU2</accession>
<dbReference type="Proteomes" id="UP000298471">
    <property type="component" value="Unassembled WGS sequence"/>
</dbReference>
<keyword evidence="3" id="KW-0808">Transferase</keyword>
<dbReference type="Gene3D" id="3.90.550.10">
    <property type="entry name" value="Spore Coat Polysaccharide Biosynthesis Protein SpsA, Chain A"/>
    <property type="match status" value="1"/>
</dbReference>
<evidence type="ECO:0000313" key="6">
    <source>
        <dbReference type="Proteomes" id="UP000298471"/>
    </source>
</evidence>
<keyword evidence="6" id="KW-1185">Reference proteome</keyword>
<name>A0A4Z0QDU2_9BACT</name>
<protein>
    <submittedName>
        <fullName evidence="5">Polyprenol monophosphomannose synthase</fullName>
    </submittedName>
</protein>
<evidence type="ECO:0000256" key="3">
    <source>
        <dbReference type="ARBA" id="ARBA00022679"/>
    </source>
</evidence>
<dbReference type="RefSeq" id="WP_135391269.1">
    <property type="nucleotide sequence ID" value="NZ_SRMB01000001.1"/>
</dbReference>
<evidence type="ECO:0000259" key="4">
    <source>
        <dbReference type="Pfam" id="PF00535"/>
    </source>
</evidence>
<dbReference type="PANTHER" id="PTHR43398:SF1">
    <property type="entry name" value="DOLICHOL-PHOSPHATE MANNOSYLTRANSFERASE SUBUNIT 1"/>
    <property type="match status" value="1"/>
</dbReference>
<keyword evidence="2" id="KW-0328">Glycosyltransferase</keyword>
<dbReference type="AlphaFoldDB" id="A0A4Z0QDU2"/>
<evidence type="ECO:0000256" key="1">
    <source>
        <dbReference type="ARBA" id="ARBA00006739"/>
    </source>
</evidence>
<proteinExistence type="inferred from homology"/>
<dbReference type="GO" id="GO:0004582">
    <property type="term" value="F:dolichyl-phosphate beta-D-mannosyltransferase activity"/>
    <property type="evidence" value="ECO:0007669"/>
    <property type="project" value="InterPro"/>
</dbReference>
<reference evidence="5 6" key="1">
    <citation type="submission" date="2019-04" db="EMBL/GenBank/DDBJ databases">
        <authorList>
            <person name="Feng G."/>
            <person name="Zhang J."/>
            <person name="Zhu H."/>
        </authorList>
    </citation>
    <scope>NUCLEOTIDE SEQUENCE [LARGE SCALE GENOMIC DNA]</scope>
    <source>
        <strain evidence="5 6">9PBR-1</strain>
    </source>
</reference>
<organism evidence="5 6">
    <name type="scientific">Hymenobacter metallicola</name>
    <dbReference type="NCBI Taxonomy" id="2563114"/>
    <lineage>
        <taxon>Bacteria</taxon>
        <taxon>Pseudomonadati</taxon>
        <taxon>Bacteroidota</taxon>
        <taxon>Cytophagia</taxon>
        <taxon>Cytophagales</taxon>
        <taxon>Hymenobacteraceae</taxon>
        <taxon>Hymenobacter</taxon>
    </lineage>
</organism>